<comment type="caution">
    <text evidence="2">The sequence shown here is derived from an EMBL/GenBank/DDBJ whole genome shotgun (WGS) entry which is preliminary data.</text>
</comment>
<organism evidence="2 3">
    <name type="scientific">Parelaphostrongylus tenuis</name>
    <name type="common">Meningeal worm</name>
    <dbReference type="NCBI Taxonomy" id="148309"/>
    <lineage>
        <taxon>Eukaryota</taxon>
        <taxon>Metazoa</taxon>
        <taxon>Ecdysozoa</taxon>
        <taxon>Nematoda</taxon>
        <taxon>Chromadorea</taxon>
        <taxon>Rhabditida</taxon>
        <taxon>Rhabditina</taxon>
        <taxon>Rhabditomorpha</taxon>
        <taxon>Strongyloidea</taxon>
        <taxon>Metastrongylidae</taxon>
        <taxon>Parelaphostrongylus</taxon>
    </lineage>
</organism>
<name>A0AAD5MQL6_PARTN</name>
<keyword evidence="3" id="KW-1185">Reference proteome</keyword>
<gene>
    <name evidence="2" type="ORF">KIN20_008078</name>
</gene>
<reference evidence="2" key="1">
    <citation type="submission" date="2021-06" db="EMBL/GenBank/DDBJ databases">
        <title>Parelaphostrongylus tenuis whole genome reference sequence.</title>
        <authorList>
            <person name="Garwood T.J."/>
            <person name="Larsen P.A."/>
            <person name="Fountain-Jones N.M."/>
            <person name="Garbe J.R."/>
            <person name="Macchietto M.G."/>
            <person name="Kania S.A."/>
            <person name="Gerhold R.W."/>
            <person name="Richards J.E."/>
            <person name="Wolf T.M."/>
        </authorList>
    </citation>
    <scope>NUCLEOTIDE SEQUENCE</scope>
    <source>
        <strain evidence="2">MNPRO001-30</strain>
        <tissue evidence="2">Meninges</tissue>
    </source>
</reference>
<dbReference type="EMBL" id="JAHQIW010001259">
    <property type="protein sequence ID" value="KAJ1351904.1"/>
    <property type="molecule type" value="Genomic_DNA"/>
</dbReference>
<evidence type="ECO:0000256" key="1">
    <source>
        <dbReference type="SAM" id="MobiDB-lite"/>
    </source>
</evidence>
<dbReference type="AlphaFoldDB" id="A0AAD5MQL6"/>
<protein>
    <submittedName>
        <fullName evidence="2">Uncharacterized protein</fullName>
    </submittedName>
</protein>
<dbReference type="Proteomes" id="UP001196413">
    <property type="component" value="Unassembled WGS sequence"/>
</dbReference>
<evidence type="ECO:0000313" key="2">
    <source>
        <dbReference type="EMBL" id="KAJ1351904.1"/>
    </source>
</evidence>
<feature type="compositionally biased region" description="Basic and acidic residues" evidence="1">
    <location>
        <begin position="16"/>
        <end position="27"/>
    </location>
</feature>
<sequence>MIKAKPGAGKPLQLEIDSRREEDEKAAQQKLQGAIEASRTELNKDADVAHETTQYHQPIPETTPLSKTRSAIVAEVYDL</sequence>
<feature type="compositionally biased region" description="Basic and acidic residues" evidence="1">
    <location>
        <begin position="38"/>
        <end position="50"/>
    </location>
</feature>
<accession>A0AAD5MQL6</accession>
<feature type="region of interest" description="Disordered" evidence="1">
    <location>
        <begin position="1"/>
        <end position="66"/>
    </location>
</feature>
<evidence type="ECO:0000313" key="3">
    <source>
        <dbReference type="Proteomes" id="UP001196413"/>
    </source>
</evidence>
<proteinExistence type="predicted"/>